<organism evidence="1 2">
    <name type="scientific">Aliiglaciecola lipolytica E3</name>
    <dbReference type="NCBI Taxonomy" id="1127673"/>
    <lineage>
        <taxon>Bacteria</taxon>
        <taxon>Pseudomonadati</taxon>
        <taxon>Pseudomonadota</taxon>
        <taxon>Gammaproteobacteria</taxon>
        <taxon>Alteromonadales</taxon>
        <taxon>Alteromonadaceae</taxon>
        <taxon>Aliiglaciecola</taxon>
    </lineage>
</organism>
<dbReference type="OrthoDB" id="6389026at2"/>
<sequence>MNQAIQILDGFDYDSQHQALKVVAINSGALINCWIIDVLQDEAAEFYQLHQFEIEEQLTSLISQEKWNARGEIVLTKVDLTF</sequence>
<dbReference type="AlphaFoldDB" id="K6Y364"/>
<dbReference type="Gene3D" id="3.30.160.140">
    <property type="entry name" value="Shew3726-like"/>
    <property type="match status" value="1"/>
</dbReference>
<comment type="caution">
    <text evidence="1">The sequence shown here is derived from an EMBL/GenBank/DDBJ whole genome shotgun (WGS) entry which is preliminary data.</text>
</comment>
<gene>
    <name evidence="1" type="ORF">GLIP_0057</name>
</gene>
<dbReference type="RefSeq" id="WP_008842532.1">
    <property type="nucleotide sequence ID" value="NZ_BAEN01000002.1"/>
</dbReference>
<dbReference type="SUPFAM" id="SSF160272">
    <property type="entry name" value="Shew3726-like"/>
    <property type="match status" value="1"/>
</dbReference>
<accession>K6Y364</accession>
<protein>
    <recommendedName>
        <fullName evidence="3">DUF1488 domain-containing protein</fullName>
    </recommendedName>
</protein>
<keyword evidence="2" id="KW-1185">Reference proteome</keyword>
<dbReference type="Pfam" id="PF07369">
    <property type="entry name" value="DUF1488"/>
    <property type="match status" value="1"/>
</dbReference>
<proteinExistence type="predicted"/>
<evidence type="ECO:0000313" key="1">
    <source>
        <dbReference type="EMBL" id="GAC12712.1"/>
    </source>
</evidence>
<reference evidence="1 2" key="1">
    <citation type="journal article" date="2017" name="Antonie Van Leeuwenhoek">
        <title>Rhizobium rhizosphaerae sp. nov., a novel species isolated from rice rhizosphere.</title>
        <authorList>
            <person name="Zhao J.J."/>
            <person name="Zhang J."/>
            <person name="Zhang R.J."/>
            <person name="Zhang C.W."/>
            <person name="Yin H.Q."/>
            <person name="Zhang X.X."/>
        </authorList>
    </citation>
    <scope>NUCLEOTIDE SEQUENCE [LARGE SCALE GENOMIC DNA]</scope>
    <source>
        <strain evidence="1 2">E3</strain>
    </source>
</reference>
<dbReference type="Proteomes" id="UP000006334">
    <property type="component" value="Unassembled WGS sequence"/>
</dbReference>
<dbReference type="STRING" id="1127673.GLIP_0057"/>
<dbReference type="EMBL" id="BAEN01000002">
    <property type="protein sequence ID" value="GAC12712.1"/>
    <property type="molecule type" value="Genomic_DNA"/>
</dbReference>
<evidence type="ECO:0008006" key="3">
    <source>
        <dbReference type="Google" id="ProtNLM"/>
    </source>
</evidence>
<dbReference type="InterPro" id="IPR009962">
    <property type="entry name" value="DUF1488"/>
</dbReference>
<evidence type="ECO:0000313" key="2">
    <source>
        <dbReference type="Proteomes" id="UP000006334"/>
    </source>
</evidence>
<name>K6Y364_9ALTE</name>
<dbReference type="InterPro" id="IPR036692">
    <property type="entry name" value="Shew3726-like_sf"/>
</dbReference>